<dbReference type="AlphaFoldDB" id="A0AAN8EAQ8"/>
<proteinExistence type="predicted"/>
<reference evidence="2 3" key="1">
    <citation type="journal article" date="2023" name="Mol. Biol. Evol.">
        <title>Genomics of Secondarily Temperate Adaptation in the Only Non-Antarctic Icefish.</title>
        <authorList>
            <person name="Rivera-Colon A.G."/>
            <person name="Rayamajhi N."/>
            <person name="Minhas B.F."/>
            <person name="Madrigal G."/>
            <person name="Bilyk K.T."/>
            <person name="Yoon V."/>
            <person name="Hune M."/>
            <person name="Gregory S."/>
            <person name="Cheng C.H.C."/>
            <person name="Catchen J.M."/>
        </authorList>
    </citation>
    <scope>NUCLEOTIDE SEQUENCE [LARGE SCALE GENOMIC DNA]</scope>
    <source>
        <tissue evidence="2">White muscle</tissue>
    </source>
</reference>
<dbReference type="Proteomes" id="UP001331515">
    <property type="component" value="Unassembled WGS sequence"/>
</dbReference>
<gene>
    <name evidence="2" type="ORF">CgunFtcFv8_020905</name>
</gene>
<name>A0AAN8EAQ8_CHAGU</name>
<evidence type="ECO:0000313" key="3">
    <source>
        <dbReference type="Proteomes" id="UP001331515"/>
    </source>
</evidence>
<dbReference type="EMBL" id="JAURVH010001513">
    <property type="protein sequence ID" value="KAK5935552.1"/>
    <property type="molecule type" value="Genomic_DNA"/>
</dbReference>
<keyword evidence="3" id="KW-1185">Reference proteome</keyword>
<sequence length="68" mass="7591">MFTSGSAAPSAIVGDTHIAHSLAVTGEYMAAPCQRERKWAGGDVARMRKEKQEKAREREKCRIRDDDL</sequence>
<protein>
    <submittedName>
        <fullName evidence="2">Uncharacterized protein</fullName>
    </submittedName>
</protein>
<evidence type="ECO:0000256" key="1">
    <source>
        <dbReference type="SAM" id="MobiDB-lite"/>
    </source>
</evidence>
<feature type="region of interest" description="Disordered" evidence="1">
    <location>
        <begin position="44"/>
        <end position="68"/>
    </location>
</feature>
<organism evidence="2 3">
    <name type="scientific">Champsocephalus gunnari</name>
    <name type="common">Mackerel icefish</name>
    <dbReference type="NCBI Taxonomy" id="52237"/>
    <lineage>
        <taxon>Eukaryota</taxon>
        <taxon>Metazoa</taxon>
        <taxon>Chordata</taxon>
        <taxon>Craniata</taxon>
        <taxon>Vertebrata</taxon>
        <taxon>Euteleostomi</taxon>
        <taxon>Actinopterygii</taxon>
        <taxon>Neopterygii</taxon>
        <taxon>Teleostei</taxon>
        <taxon>Neoteleostei</taxon>
        <taxon>Acanthomorphata</taxon>
        <taxon>Eupercaria</taxon>
        <taxon>Perciformes</taxon>
        <taxon>Notothenioidei</taxon>
        <taxon>Channichthyidae</taxon>
        <taxon>Champsocephalus</taxon>
    </lineage>
</organism>
<accession>A0AAN8EAQ8</accession>
<comment type="caution">
    <text evidence="2">The sequence shown here is derived from an EMBL/GenBank/DDBJ whole genome shotgun (WGS) entry which is preliminary data.</text>
</comment>
<evidence type="ECO:0000313" key="2">
    <source>
        <dbReference type="EMBL" id="KAK5935552.1"/>
    </source>
</evidence>